<gene>
    <name evidence="1" type="ORF">ABS10_01915</name>
</gene>
<dbReference type="InterPro" id="IPR006626">
    <property type="entry name" value="PbH1"/>
</dbReference>
<comment type="caution">
    <text evidence="1">The sequence shown here is derived from an EMBL/GenBank/DDBJ whole genome shotgun (WGS) entry which is preliminary data.</text>
</comment>
<dbReference type="STRING" id="1655612.ABS10_01915"/>
<evidence type="ECO:0000313" key="1">
    <source>
        <dbReference type="EMBL" id="KRO95109.1"/>
    </source>
</evidence>
<evidence type="ECO:0008006" key="3">
    <source>
        <dbReference type="Google" id="ProtNLM"/>
    </source>
</evidence>
<dbReference type="Proteomes" id="UP000051027">
    <property type="component" value="Unassembled WGS sequence"/>
</dbReference>
<name>A0A0R2U6E4_9GAMM</name>
<dbReference type="SMART" id="SM00710">
    <property type="entry name" value="PbH1"/>
    <property type="match status" value="5"/>
</dbReference>
<organism evidence="1 2">
    <name type="scientific">SAR86 cluster bacterium BACL1 MAG-120820-bin45</name>
    <dbReference type="NCBI Taxonomy" id="1655612"/>
    <lineage>
        <taxon>Bacteria</taxon>
        <taxon>Pseudomonadati</taxon>
        <taxon>Pseudomonadota</taxon>
        <taxon>Gammaproteobacteria</taxon>
        <taxon>SAR86 cluster</taxon>
    </lineage>
</organism>
<dbReference type="EMBL" id="LICS01000049">
    <property type="protein sequence ID" value="KRO95109.1"/>
    <property type="molecule type" value="Genomic_DNA"/>
</dbReference>
<sequence length="972" mass="101298">MILLNNSTSIGGFFKMVKYKFLGLISFSVLLLSSCGGGSDTGIASPGELSQIEAPTATTQTVAVSGTVLTGSCPTASGVTTDAAIAGNTVCAISGTIKDDLILTDDVIWRLFGKVEIGVDVGGDGSKAGGDAATLSIPAGVTVVAKTADDYIVIHRGSKIQAKGTASKPIVFTHSTVLDGTIQNAETARGLWGGIVILGRAPINKCSDALRGTAGCENLVEGMTNGYMGGALPEDNSGTLQFVRVEHAGYEIFTGNELNGITFGAVGSGTKVDYVQVHNNEDDCVEFFGGTVNVKHLVCTNAADDNLDIDWGYTGKMQYVLVKQSTADDRGDHIVESDNVNSDEAVGYLTTPRSSPKIANFTFISNGVDDAIKLKEGVSGIYMNGIINIPSGSKAAYEHTFIETTQDAPGFDKVANHSVYITAPVQYAAGDDSVTSDALGESIKERATNLIFGTSTLVGGYFLGSNESALVSAHNNEIAVCATGSGTAQTNPLCPNGTQIDSFFSAANYIGAFAPGSDEENNWAAGWTKGLFTAPVCPTGTTETGLIEGKKVCTLEGIYTSDITLSRGNYYALDGKIQIGIDMGSDGTKSGGAAAILTIEAGVTLFGESGSDYLVIMRGSKINAIGTRSAPIIMTAKADINGQTTTTSRGLWGGLVILGKAQLNKCAFTNSVRTLPCESVVEGSAGDYMGGEINTDNSGILKYVRVQYAGYEIFEGNELNGITFGGVGSGTTVDFVQVHNNEDDCVEFFGGTVNVKHLICTAAGDDNLDIDWGYRGKMQFVIVKQASDRGDHVVESDNVNSDKAVGYLTELRSQPQISNFTFLSNGLDDVIKLKEGVSGIYKNGIVVDATNSKACLEHTFAETLRDGITTPKVTFNSVAFDCKALGAAGDDSATAAEVAALATAGSNNLYSADSGGGSYVPTLSGVINGTAENAVTVTAETDSFFTTTTYIGAVKDSTDTWYKDWTVPGSLD</sequence>
<proteinExistence type="predicted"/>
<dbReference type="PANTHER" id="PTHR41339">
    <property type="entry name" value="LIPL48"/>
    <property type="match status" value="1"/>
</dbReference>
<accession>A0A0R2U6E4</accession>
<reference evidence="1 2" key="1">
    <citation type="submission" date="2015-10" db="EMBL/GenBank/DDBJ databases">
        <title>Metagenome-Assembled Genomes uncover a global brackish microbiome.</title>
        <authorList>
            <person name="Hugerth L.W."/>
            <person name="Larsson J."/>
            <person name="Alneberg J."/>
            <person name="Lindh M.V."/>
            <person name="Legrand C."/>
            <person name="Pinhassi J."/>
            <person name="Andersson A.F."/>
        </authorList>
    </citation>
    <scope>NUCLEOTIDE SEQUENCE [LARGE SCALE GENOMIC DNA]</scope>
    <source>
        <strain evidence="1">BACL1 MAG-120820-bin45</strain>
    </source>
</reference>
<dbReference type="AlphaFoldDB" id="A0A0R2U6E4"/>
<evidence type="ECO:0000313" key="2">
    <source>
        <dbReference type="Proteomes" id="UP000051027"/>
    </source>
</evidence>
<protein>
    <recommendedName>
        <fullName evidence="3">Lipoprotein</fullName>
    </recommendedName>
</protein>
<dbReference type="PANTHER" id="PTHR41339:SF1">
    <property type="entry name" value="SECRETED PROTEIN"/>
    <property type="match status" value="1"/>
</dbReference>